<dbReference type="EMBL" id="CM023484">
    <property type="protein sequence ID" value="KAH6934265.1"/>
    <property type="molecule type" value="Genomic_DNA"/>
</dbReference>
<gene>
    <name evidence="1" type="ORF">HPB50_022845</name>
</gene>
<reference evidence="1" key="1">
    <citation type="submission" date="2020-05" db="EMBL/GenBank/DDBJ databases">
        <title>Large-scale comparative analyses of tick genomes elucidate their genetic diversity and vector capacities.</title>
        <authorList>
            <person name="Jia N."/>
            <person name="Wang J."/>
            <person name="Shi W."/>
            <person name="Du L."/>
            <person name="Sun Y."/>
            <person name="Zhan W."/>
            <person name="Jiang J."/>
            <person name="Wang Q."/>
            <person name="Zhang B."/>
            <person name="Ji P."/>
            <person name="Sakyi L.B."/>
            <person name="Cui X."/>
            <person name="Yuan T."/>
            <person name="Jiang B."/>
            <person name="Yang W."/>
            <person name="Lam T.T.-Y."/>
            <person name="Chang Q."/>
            <person name="Ding S."/>
            <person name="Wang X."/>
            <person name="Zhu J."/>
            <person name="Ruan X."/>
            <person name="Zhao L."/>
            <person name="Wei J."/>
            <person name="Que T."/>
            <person name="Du C."/>
            <person name="Cheng J."/>
            <person name="Dai P."/>
            <person name="Han X."/>
            <person name="Huang E."/>
            <person name="Gao Y."/>
            <person name="Liu J."/>
            <person name="Shao H."/>
            <person name="Ye R."/>
            <person name="Li L."/>
            <person name="Wei W."/>
            <person name="Wang X."/>
            <person name="Wang C."/>
            <person name="Yang T."/>
            <person name="Huo Q."/>
            <person name="Li W."/>
            <person name="Guo W."/>
            <person name="Chen H."/>
            <person name="Zhou L."/>
            <person name="Ni X."/>
            <person name="Tian J."/>
            <person name="Zhou Y."/>
            <person name="Sheng Y."/>
            <person name="Liu T."/>
            <person name="Pan Y."/>
            <person name="Xia L."/>
            <person name="Li J."/>
            <person name="Zhao F."/>
            <person name="Cao W."/>
        </authorList>
    </citation>
    <scope>NUCLEOTIDE SEQUENCE</scope>
    <source>
        <strain evidence="1">Hyas-2018</strain>
    </source>
</reference>
<evidence type="ECO:0000313" key="1">
    <source>
        <dbReference type="EMBL" id="KAH6934265.1"/>
    </source>
</evidence>
<sequence length="102" mass="11814">MQGNVAKAVSSFCYSVATRALYRSSKSERPVRVKRREAEVFWTTDFQPSSRWDVNWDKQEPEYCVRPPLNSSEEEKRQLRGRPEASGGDRMALPVPHSTRRV</sequence>
<accession>A0ACB7SI72</accession>
<keyword evidence="2" id="KW-1185">Reference proteome</keyword>
<proteinExistence type="predicted"/>
<dbReference type="Proteomes" id="UP000821845">
    <property type="component" value="Chromosome 4"/>
</dbReference>
<organism evidence="1 2">
    <name type="scientific">Hyalomma asiaticum</name>
    <name type="common">Tick</name>
    <dbReference type="NCBI Taxonomy" id="266040"/>
    <lineage>
        <taxon>Eukaryota</taxon>
        <taxon>Metazoa</taxon>
        <taxon>Ecdysozoa</taxon>
        <taxon>Arthropoda</taxon>
        <taxon>Chelicerata</taxon>
        <taxon>Arachnida</taxon>
        <taxon>Acari</taxon>
        <taxon>Parasitiformes</taxon>
        <taxon>Ixodida</taxon>
        <taxon>Ixodoidea</taxon>
        <taxon>Ixodidae</taxon>
        <taxon>Hyalomminae</taxon>
        <taxon>Hyalomma</taxon>
    </lineage>
</organism>
<protein>
    <submittedName>
        <fullName evidence="1">Uncharacterized protein</fullName>
    </submittedName>
</protein>
<evidence type="ECO:0000313" key="2">
    <source>
        <dbReference type="Proteomes" id="UP000821845"/>
    </source>
</evidence>
<comment type="caution">
    <text evidence="1">The sequence shown here is derived from an EMBL/GenBank/DDBJ whole genome shotgun (WGS) entry which is preliminary data.</text>
</comment>
<name>A0ACB7SI72_HYAAI</name>